<evidence type="ECO:0000313" key="8">
    <source>
        <dbReference type="EMBL" id="OCF31441.1"/>
    </source>
</evidence>
<reference evidence="9" key="2">
    <citation type="submission" date="2013-12" db="EMBL/GenBank/DDBJ databases">
        <title>Evolution of pathogenesis and genome organization in the Tremellales.</title>
        <authorList>
            <person name="Cuomo C."/>
            <person name="Litvintseva A."/>
            <person name="Heitman J."/>
            <person name="Chen Y."/>
            <person name="Sun S."/>
            <person name="Springer D."/>
            <person name="Dromer F."/>
            <person name="Young S."/>
            <person name="Zeng Q."/>
            <person name="Chapman S."/>
            <person name="Gujja S."/>
            <person name="Saif S."/>
            <person name="Birren B."/>
        </authorList>
    </citation>
    <scope>NUCLEOTIDE SEQUENCE [LARGE SCALE GENOMIC DNA]</scope>
    <source>
        <strain evidence="9">BCC8398</strain>
    </source>
</reference>
<dbReference type="PANTHER" id="PTHR43827:SF3">
    <property type="entry name" value="NADP-DEPENDENT OXIDOREDUCTASE DOMAIN-CONTAINING PROTEIN"/>
    <property type="match status" value="1"/>
</dbReference>
<evidence type="ECO:0000256" key="3">
    <source>
        <dbReference type="ARBA" id="ARBA00023002"/>
    </source>
</evidence>
<dbReference type="SUPFAM" id="SSF51430">
    <property type="entry name" value="NAD(P)-linked oxidoreductase"/>
    <property type="match status" value="1"/>
</dbReference>
<dbReference type="OrthoDB" id="416253at2759"/>
<keyword evidence="3" id="KW-0560">Oxidoreductase</keyword>
<comment type="similarity">
    <text evidence="1">Belongs to the aldo/keto reductase family.</text>
</comment>
<dbReference type="Pfam" id="PF00248">
    <property type="entry name" value="Aldo_ket_red"/>
    <property type="match status" value="1"/>
</dbReference>
<dbReference type="InterPro" id="IPR023210">
    <property type="entry name" value="NADP_OxRdtase_dom"/>
</dbReference>
<dbReference type="InterPro" id="IPR036812">
    <property type="entry name" value="NAD(P)_OxRdtase_dom_sf"/>
</dbReference>
<dbReference type="EMBL" id="KV700134">
    <property type="protein sequence ID" value="OCF31441.1"/>
    <property type="molecule type" value="Genomic_DNA"/>
</dbReference>
<proteinExistence type="inferred from homology"/>
<evidence type="ECO:0000313" key="9">
    <source>
        <dbReference type="Proteomes" id="UP000092666"/>
    </source>
</evidence>
<evidence type="ECO:0000256" key="4">
    <source>
        <dbReference type="PIRSR" id="PIRSR000097-1"/>
    </source>
</evidence>
<keyword evidence="9" id="KW-1185">Reference proteome</keyword>
<name>A0A1B9GKB0_9TREE</name>
<dbReference type="Proteomes" id="UP000092666">
    <property type="component" value="Unassembled WGS sequence"/>
</dbReference>
<evidence type="ECO:0000256" key="2">
    <source>
        <dbReference type="ARBA" id="ARBA00022857"/>
    </source>
</evidence>
<feature type="binding site" evidence="5">
    <location>
        <position position="103"/>
    </location>
    <ligand>
        <name>substrate</name>
    </ligand>
</feature>
<evidence type="ECO:0000256" key="6">
    <source>
        <dbReference type="PIRSR" id="PIRSR000097-3"/>
    </source>
</evidence>
<feature type="site" description="Lowers pKa of active site Tyr" evidence="6">
    <location>
        <position position="73"/>
    </location>
</feature>
<accession>A0A1B9GKB0</accession>
<organism evidence="8 9">
    <name type="scientific">Kwoniella heveanensis BCC8398</name>
    <dbReference type="NCBI Taxonomy" id="1296120"/>
    <lineage>
        <taxon>Eukaryota</taxon>
        <taxon>Fungi</taxon>
        <taxon>Dikarya</taxon>
        <taxon>Basidiomycota</taxon>
        <taxon>Agaricomycotina</taxon>
        <taxon>Tremellomycetes</taxon>
        <taxon>Tremellales</taxon>
        <taxon>Cryptococcaceae</taxon>
        <taxon>Kwoniella</taxon>
    </lineage>
</organism>
<dbReference type="Gene3D" id="3.20.20.100">
    <property type="entry name" value="NADP-dependent oxidoreductase domain"/>
    <property type="match status" value="1"/>
</dbReference>
<gene>
    <name evidence="8" type="ORF">I316_06843</name>
</gene>
<dbReference type="PANTHER" id="PTHR43827">
    <property type="entry name" value="2,5-DIKETO-D-GLUCONIC ACID REDUCTASE"/>
    <property type="match status" value="1"/>
</dbReference>
<reference evidence="8 9" key="1">
    <citation type="submission" date="2013-07" db="EMBL/GenBank/DDBJ databases">
        <title>The Genome Sequence of Cryptococcus heveanensis BCC8398.</title>
        <authorList>
            <consortium name="The Broad Institute Genome Sequencing Platform"/>
            <person name="Cuomo C."/>
            <person name="Litvintseva A."/>
            <person name="Chen Y."/>
            <person name="Heitman J."/>
            <person name="Sun S."/>
            <person name="Springer D."/>
            <person name="Dromer F."/>
            <person name="Young S.K."/>
            <person name="Zeng Q."/>
            <person name="Gargeya S."/>
            <person name="Fitzgerald M."/>
            <person name="Abouelleil A."/>
            <person name="Alvarado L."/>
            <person name="Berlin A.M."/>
            <person name="Chapman S.B."/>
            <person name="Dewar J."/>
            <person name="Goldberg J."/>
            <person name="Griggs A."/>
            <person name="Gujja S."/>
            <person name="Hansen M."/>
            <person name="Howarth C."/>
            <person name="Imamovic A."/>
            <person name="Larimer J."/>
            <person name="McCowan C."/>
            <person name="Murphy C."/>
            <person name="Pearson M."/>
            <person name="Priest M."/>
            <person name="Roberts A."/>
            <person name="Saif S."/>
            <person name="Shea T."/>
            <person name="Sykes S."/>
            <person name="Wortman J."/>
            <person name="Nusbaum C."/>
            <person name="Birren B."/>
        </authorList>
    </citation>
    <scope>NUCLEOTIDE SEQUENCE [LARGE SCALE GENOMIC DNA]</scope>
    <source>
        <strain evidence="8 9">BCC8398</strain>
    </source>
</reference>
<evidence type="ECO:0000256" key="1">
    <source>
        <dbReference type="ARBA" id="ARBA00007905"/>
    </source>
</evidence>
<sequence>MVRTVKLNDGTSMPALGWGNMGGKEKAHSAGAIALREGIHHIDSAQIYGTEEEVGSAIKDAGLDRKDVYVTTKNNDITVGDIRSSVQGSLDKLGFIPNLLLIHNPYIPTRAGLSLSQFWQHLEAMVEDGTLKGCSLGVSNFRPADIEEIVKVAKIKPVVNQIEYHPYVLAHLDPLMEAHAKHSIVTQAFASLAPIHRHPTGGPIKPILTDLARKLSSETGAEVDEAMVLILWTLSKGVVCITSSGDEGRIHKMASTEKVRDLDEEEIKAIDETGRKIHFRHWTEHMENDYPNPDLPSDL</sequence>
<protein>
    <recommendedName>
        <fullName evidence="7">NADP-dependent oxidoreductase domain-containing protein</fullName>
    </recommendedName>
</protein>
<dbReference type="STRING" id="1296120.A0A1B9GKB0"/>
<dbReference type="InterPro" id="IPR020471">
    <property type="entry name" value="AKR"/>
</dbReference>
<feature type="domain" description="NADP-dependent oxidoreductase" evidence="7">
    <location>
        <begin position="23"/>
        <end position="272"/>
    </location>
</feature>
<keyword evidence="2" id="KW-0521">NADP</keyword>
<evidence type="ECO:0000256" key="5">
    <source>
        <dbReference type="PIRSR" id="PIRSR000097-2"/>
    </source>
</evidence>
<dbReference type="AlphaFoldDB" id="A0A1B9GKB0"/>
<feature type="active site" description="Proton donor" evidence="4">
    <location>
        <position position="48"/>
    </location>
</feature>
<dbReference type="PIRSF" id="PIRSF000097">
    <property type="entry name" value="AKR"/>
    <property type="match status" value="1"/>
</dbReference>
<dbReference type="GO" id="GO:0016616">
    <property type="term" value="F:oxidoreductase activity, acting on the CH-OH group of donors, NAD or NADP as acceptor"/>
    <property type="evidence" value="ECO:0007669"/>
    <property type="project" value="UniProtKB-ARBA"/>
</dbReference>
<evidence type="ECO:0000259" key="7">
    <source>
        <dbReference type="Pfam" id="PF00248"/>
    </source>
</evidence>